<reference evidence="4 5" key="1">
    <citation type="submission" date="2017-10" db="EMBL/GenBank/DDBJ databases">
        <title>Novel microbial diversity and functional potential in the marine mammal oral microbiome.</title>
        <authorList>
            <person name="Dudek N.K."/>
            <person name="Sun C.L."/>
            <person name="Burstein D."/>
            <person name="Kantor R.S."/>
            <person name="Aliaga Goltsman D.S."/>
            <person name="Bik E.M."/>
            <person name="Thomas B.C."/>
            <person name="Banfield J.F."/>
            <person name="Relman D.A."/>
        </authorList>
    </citation>
    <scope>NUCLEOTIDE SEQUENCE [LARGE SCALE GENOMIC DNA]</scope>
    <source>
        <strain evidence="4">DOLZORAL124_49_17</strain>
    </source>
</reference>
<dbReference type="Pfam" id="PF08541">
    <property type="entry name" value="ACP_syn_III_C"/>
    <property type="match status" value="1"/>
</dbReference>
<dbReference type="EMBL" id="PDPS01000044">
    <property type="protein sequence ID" value="PID55738.1"/>
    <property type="molecule type" value="Genomic_DNA"/>
</dbReference>
<dbReference type="CDD" id="cd00830">
    <property type="entry name" value="KAS_III"/>
    <property type="match status" value="1"/>
</dbReference>
<accession>A0A2G6E1Y7</accession>
<dbReference type="Gene3D" id="3.40.47.10">
    <property type="match status" value="2"/>
</dbReference>
<dbReference type="GO" id="GO:0044550">
    <property type="term" value="P:secondary metabolite biosynthetic process"/>
    <property type="evidence" value="ECO:0007669"/>
    <property type="project" value="TreeGrafter"/>
</dbReference>
<protein>
    <submittedName>
        <fullName evidence="4">3-oxoacyl-ACP synthase III</fullName>
    </submittedName>
</protein>
<gene>
    <name evidence="4" type="ORF">CSB45_14475</name>
</gene>
<feature type="domain" description="Beta-ketoacyl-[acyl-carrier-protein] synthase III C-terminal" evidence="3">
    <location>
        <begin position="258"/>
        <end position="344"/>
    </location>
</feature>
<evidence type="ECO:0000313" key="4">
    <source>
        <dbReference type="EMBL" id="PID55738.1"/>
    </source>
</evidence>
<name>A0A2G6E1Y7_9BACT</name>
<keyword evidence="1" id="KW-0808">Transferase</keyword>
<dbReference type="GO" id="GO:0016746">
    <property type="term" value="F:acyltransferase activity"/>
    <property type="evidence" value="ECO:0007669"/>
    <property type="project" value="UniProtKB-KW"/>
</dbReference>
<dbReference type="NCBIfam" id="NF006720">
    <property type="entry name" value="PRK09258.1"/>
    <property type="match status" value="1"/>
</dbReference>
<comment type="caution">
    <text evidence="4">The sequence shown here is derived from an EMBL/GenBank/DDBJ whole genome shotgun (WGS) entry which is preliminary data.</text>
</comment>
<dbReference type="SUPFAM" id="SSF53901">
    <property type="entry name" value="Thiolase-like"/>
    <property type="match status" value="1"/>
</dbReference>
<dbReference type="Proteomes" id="UP000229740">
    <property type="component" value="Unassembled WGS sequence"/>
</dbReference>
<dbReference type="InterPro" id="IPR013747">
    <property type="entry name" value="ACP_syn_III_C"/>
</dbReference>
<dbReference type="AlphaFoldDB" id="A0A2G6E1Y7"/>
<evidence type="ECO:0000256" key="1">
    <source>
        <dbReference type="ARBA" id="ARBA00022679"/>
    </source>
</evidence>
<keyword evidence="2" id="KW-0012">Acyltransferase</keyword>
<proteinExistence type="predicted"/>
<dbReference type="PANTHER" id="PTHR34069:SF3">
    <property type="entry name" value="ACYL-COA:ACYL-COA ALKYLTRANSFERASE"/>
    <property type="match status" value="1"/>
</dbReference>
<dbReference type="PANTHER" id="PTHR34069">
    <property type="entry name" value="3-OXOACYL-[ACYL-CARRIER-PROTEIN] SYNTHASE 3"/>
    <property type="match status" value="1"/>
</dbReference>
<organism evidence="4 5">
    <name type="scientific">candidate division KSB3 bacterium</name>
    <dbReference type="NCBI Taxonomy" id="2044937"/>
    <lineage>
        <taxon>Bacteria</taxon>
        <taxon>candidate division KSB3</taxon>
    </lineage>
</organism>
<sequence length="347" mass="37798">MKYSRVYLEAIGYELAPVVVTSSELEERLRPVLKKLFIPEGQLEALTGIIERRWWESNFRLSDGAIAAARNALRKSRVSVGDLGVIIYAGVCRESFEPATACRVADVLGVGKATAVYDISNACLGVLNGILDIANRIELGQIRAGMVVSCESARDIMTSTIERMLQMKDMDSFKLSLATLTGGSGAVAVIVTDGSFRAEKSRRLAGGVTQTAPQFHDLCWWGMDTDANSEWQQLMRTDSVSVLEHGAALGQHSWAAFLKELGWKADEVDKVICHQVGSAHQHTMLDLLGIPEEKDYASYPYLGNIGTVSLPLTAALADERDVLDAGDRVAFLGIGSGLNCLMLGWEW</sequence>
<evidence type="ECO:0000259" key="3">
    <source>
        <dbReference type="Pfam" id="PF08541"/>
    </source>
</evidence>
<evidence type="ECO:0000313" key="5">
    <source>
        <dbReference type="Proteomes" id="UP000229740"/>
    </source>
</evidence>
<dbReference type="InterPro" id="IPR016039">
    <property type="entry name" value="Thiolase-like"/>
</dbReference>
<evidence type="ECO:0000256" key="2">
    <source>
        <dbReference type="ARBA" id="ARBA00023315"/>
    </source>
</evidence>